<dbReference type="RefSeq" id="WP_055407133.1">
    <property type="nucleotide sequence ID" value="NZ_NCQP01000001.1"/>
</dbReference>
<evidence type="ECO:0000313" key="3">
    <source>
        <dbReference type="Proteomes" id="UP000058613"/>
    </source>
</evidence>
<keyword evidence="4" id="KW-1185">Reference proteome</keyword>
<dbReference type="STRING" id="1273541.Pyrde_0001"/>
<proteinExistence type="predicted"/>
<dbReference type="Proteomes" id="UP000196694">
    <property type="component" value="Unassembled WGS sequence"/>
</dbReference>
<gene>
    <name evidence="2" type="ORF">Pdsh_02250</name>
    <name evidence="1" type="ORF">Pyrde_0001</name>
</gene>
<evidence type="ECO:0000313" key="1">
    <source>
        <dbReference type="EMBL" id="ALL00051.1"/>
    </source>
</evidence>
<name>A0A0P0N0M0_9CREN</name>
<evidence type="ECO:0000313" key="4">
    <source>
        <dbReference type="Proteomes" id="UP000196694"/>
    </source>
</evidence>
<sequence length="205" mass="22351">MAGGNGWLPVVRGKAGGERRWYDVGGEFGNPVRVSVGGGSMDVVVLDIQRGRALEGTVDIQRLLGVLAEESPDVFMGCYSAGGAPCVYVPRPTVILAVLEWLNKALGEALELNRVRLSEIEKELSSMDSPSKLDYEYVRRAAEASIHWLIQFRSILGWLITITRNPELVKDKRLKVTAEQQEPSGLDRYVTPLAANKPASTAAEG</sequence>
<dbReference type="EMBL" id="NCQP01000001">
    <property type="protein sequence ID" value="OWJ55630.1"/>
    <property type="molecule type" value="Genomic_DNA"/>
</dbReference>
<protein>
    <submittedName>
        <fullName evidence="1">Uncharacterized protein</fullName>
    </submittedName>
</protein>
<dbReference type="EMBL" id="CP013011">
    <property type="protein sequence ID" value="ALL00051.1"/>
    <property type="molecule type" value="Genomic_DNA"/>
</dbReference>
<accession>A0A0P0N0M0</accession>
<reference evidence="1 3" key="1">
    <citation type="submission" date="2015-10" db="EMBL/GenBank/DDBJ databases">
        <title>Complete genome sequence of hyperthermophilic archaeon Pyrodictium delaneyi Su06.</title>
        <authorList>
            <person name="Jung J.-H."/>
            <person name="Lin J."/>
            <person name="Holden J.F."/>
            <person name="Park C.-S."/>
        </authorList>
    </citation>
    <scope>NUCLEOTIDE SEQUENCE [LARGE SCALE GENOMIC DNA]</scope>
    <source>
        <strain evidence="1 3">Su06</strain>
    </source>
</reference>
<organism evidence="1 3">
    <name type="scientific">Pyrodictium delaneyi</name>
    <dbReference type="NCBI Taxonomy" id="1273541"/>
    <lineage>
        <taxon>Archaea</taxon>
        <taxon>Thermoproteota</taxon>
        <taxon>Thermoprotei</taxon>
        <taxon>Desulfurococcales</taxon>
        <taxon>Pyrodictiaceae</taxon>
        <taxon>Pyrodictium</taxon>
    </lineage>
</organism>
<dbReference type="AlphaFoldDB" id="A0A0P0N0M0"/>
<dbReference type="Proteomes" id="UP000058613">
    <property type="component" value="Chromosome"/>
</dbReference>
<dbReference type="KEGG" id="pdl:Pyrde_0001"/>
<evidence type="ECO:0000313" key="2">
    <source>
        <dbReference type="EMBL" id="OWJ55630.1"/>
    </source>
</evidence>
<reference evidence="2 4" key="2">
    <citation type="submission" date="2017-05" db="EMBL/GenBank/DDBJ databases">
        <title>The draft genome of the hyperthermophilic archaeon 'Pyrodictium delaneyi strain Hulk', an iron and nitrate reducer, reveals the capacity for sulfate reduction.</title>
        <authorList>
            <person name="Demey L.M."/>
            <person name="Miller C."/>
            <person name="Manzella M."/>
            <person name="Reguera G."/>
            <person name="Kashefi K."/>
        </authorList>
    </citation>
    <scope>NUCLEOTIDE SEQUENCE [LARGE SCALE GENOMIC DNA]</scope>
    <source>
        <strain evidence="2 4">Hulk</strain>
    </source>
</reference>